<keyword evidence="6" id="KW-1185">Reference proteome</keyword>
<dbReference type="RefSeq" id="WP_160765103.1">
    <property type="nucleotide sequence ID" value="NZ_WUPT01000002.1"/>
</dbReference>
<name>A0A7C9N2B1_9RHOB</name>
<comment type="caution">
    <text evidence="5">The sequence shown here is derived from an EMBL/GenBank/DDBJ whole genome shotgun (WGS) entry which is preliminary data.</text>
</comment>
<dbReference type="EMBL" id="WUPT01000002">
    <property type="protein sequence ID" value="MXQ09258.1"/>
    <property type="molecule type" value="Genomic_DNA"/>
</dbReference>
<dbReference type="SMART" id="SM00345">
    <property type="entry name" value="HTH_GNTR"/>
    <property type="match status" value="1"/>
</dbReference>
<dbReference type="InterPro" id="IPR011711">
    <property type="entry name" value="GntR_C"/>
</dbReference>
<dbReference type="InterPro" id="IPR000524">
    <property type="entry name" value="Tscrpt_reg_HTH_GntR"/>
</dbReference>
<dbReference type="AlphaFoldDB" id="A0A7C9N2B1"/>
<dbReference type="PANTHER" id="PTHR43537">
    <property type="entry name" value="TRANSCRIPTIONAL REGULATOR, GNTR FAMILY"/>
    <property type="match status" value="1"/>
</dbReference>
<reference evidence="5 6" key="1">
    <citation type="submission" date="2019-12" db="EMBL/GenBank/DDBJ databases">
        <authorList>
            <person name="Lee S.D."/>
        </authorList>
    </citation>
    <scope>NUCLEOTIDE SEQUENCE [LARGE SCALE GENOMIC DNA]</scope>
    <source>
        <strain evidence="5 6">GH1-50</strain>
    </source>
</reference>
<dbReference type="Proteomes" id="UP000480350">
    <property type="component" value="Unassembled WGS sequence"/>
</dbReference>
<proteinExistence type="predicted"/>
<accession>A0A7C9N2B1</accession>
<keyword evidence="1" id="KW-0805">Transcription regulation</keyword>
<dbReference type="SUPFAM" id="SSF48008">
    <property type="entry name" value="GntR ligand-binding domain-like"/>
    <property type="match status" value="1"/>
</dbReference>
<dbReference type="Pfam" id="PF00392">
    <property type="entry name" value="GntR"/>
    <property type="match status" value="1"/>
</dbReference>
<reference evidence="5 6" key="2">
    <citation type="submission" date="2020-03" db="EMBL/GenBank/DDBJ databases">
        <title>Kangsaoukella pontilimi gen. nov., sp. nov., a new member of the family Rhodobacteraceae isolated from a tidal mudflat.</title>
        <authorList>
            <person name="Kim I.S."/>
        </authorList>
    </citation>
    <scope>NUCLEOTIDE SEQUENCE [LARGE SCALE GENOMIC DNA]</scope>
    <source>
        <strain evidence="5 6">GH1-50</strain>
    </source>
</reference>
<evidence type="ECO:0000313" key="5">
    <source>
        <dbReference type="EMBL" id="MXQ09258.1"/>
    </source>
</evidence>
<dbReference type="InterPro" id="IPR036388">
    <property type="entry name" value="WH-like_DNA-bd_sf"/>
</dbReference>
<dbReference type="GO" id="GO:0003677">
    <property type="term" value="F:DNA binding"/>
    <property type="evidence" value="ECO:0007669"/>
    <property type="project" value="UniProtKB-KW"/>
</dbReference>
<dbReference type="InterPro" id="IPR036390">
    <property type="entry name" value="WH_DNA-bd_sf"/>
</dbReference>
<sequence>MTTKEPVLARARGQTLTGKIETALRLRILSGDLPPGAKLSLDRLKNEYSVSLSALREAVTRLASDGLLEVEEQRGYRVAPISLDNLAEVTRLRMELEPLALRQAIANGGIDWETDVMAALYRLNRTGRDPKDQESLEVWEAAHNAFHLTLIDRCDMPLLLRMCGQLSEMYNRYRHLFLSIKGEQRDLAAEHTEIAESAVARDADRAAALLRAHIEKTGAALKARLEAALPGQER</sequence>
<evidence type="ECO:0000256" key="2">
    <source>
        <dbReference type="ARBA" id="ARBA00023125"/>
    </source>
</evidence>
<protein>
    <submittedName>
        <fullName evidence="5">FCD domain-containing protein</fullName>
    </submittedName>
</protein>
<evidence type="ECO:0000256" key="3">
    <source>
        <dbReference type="ARBA" id="ARBA00023163"/>
    </source>
</evidence>
<keyword evidence="2" id="KW-0238">DNA-binding</keyword>
<dbReference type="Gene3D" id="1.20.120.530">
    <property type="entry name" value="GntR ligand-binding domain-like"/>
    <property type="match status" value="1"/>
</dbReference>
<dbReference type="PROSITE" id="PS50949">
    <property type="entry name" value="HTH_GNTR"/>
    <property type="match status" value="1"/>
</dbReference>
<feature type="domain" description="HTH gntR-type" evidence="4">
    <location>
        <begin position="14"/>
        <end position="81"/>
    </location>
</feature>
<dbReference type="SUPFAM" id="SSF46785">
    <property type="entry name" value="Winged helix' DNA-binding domain"/>
    <property type="match status" value="1"/>
</dbReference>
<dbReference type="GO" id="GO:0003700">
    <property type="term" value="F:DNA-binding transcription factor activity"/>
    <property type="evidence" value="ECO:0007669"/>
    <property type="project" value="InterPro"/>
</dbReference>
<dbReference type="Pfam" id="PF07729">
    <property type="entry name" value="FCD"/>
    <property type="match status" value="1"/>
</dbReference>
<evidence type="ECO:0000256" key="1">
    <source>
        <dbReference type="ARBA" id="ARBA00023015"/>
    </source>
</evidence>
<organism evidence="5 6">
    <name type="scientific">Kangsaoukella pontilimi</name>
    <dbReference type="NCBI Taxonomy" id="2691042"/>
    <lineage>
        <taxon>Bacteria</taxon>
        <taxon>Pseudomonadati</taxon>
        <taxon>Pseudomonadota</taxon>
        <taxon>Alphaproteobacteria</taxon>
        <taxon>Rhodobacterales</taxon>
        <taxon>Paracoccaceae</taxon>
        <taxon>Kangsaoukella</taxon>
    </lineage>
</organism>
<gene>
    <name evidence="5" type="ORF">GQ651_15535</name>
</gene>
<evidence type="ECO:0000313" key="6">
    <source>
        <dbReference type="Proteomes" id="UP000480350"/>
    </source>
</evidence>
<dbReference type="SMART" id="SM00895">
    <property type="entry name" value="FCD"/>
    <property type="match status" value="1"/>
</dbReference>
<dbReference type="Gene3D" id="1.10.10.10">
    <property type="entry name" value="Winged helix-like DNA-binding domain superfamily/Winged helix DNA-binding domain"/>
    <property type="match status" value="1"/>
</dbReference>
<dbReference type="InterPro" id="IPR008920">
    <property type="entry name" value="TF_FadR/GntR_C"/>
</dbReference>
<dbReference type="PANTHER" id="PTHR43537:SF20">
    <property type="entry name" value="HTH-TYPE TRANSCRIPTIONAL REPRESSOR GLAR"/>
    <property type="match status" value="1"/>
</dbReference>
<evidence type="ECO:0000259" key="4">
    <source>
        <dbReference type="PROSITE" id="PS50949"/>
    </source>
</evidence>
<keyword evidence="3" id="KW-0804">Transcription</keyword>